<dbReference type="SUPFAM" id="SSF54277">
    <property type="entry name" value="CAD &amp; PB1 domains"/>
    <property type="match status" value="1"/>
</dbReference>
<dbReference type="GO" id="GO:0006355">
    <property type="term" value="P:regulation of DNA-templated transcription"/>
    <property type="evidence" value="ECO:0007669"/>
    <property type="project" value="InterPro"/>
</dbReference>
<keyword evidence="5 10" id="KW-0678">Repressor</keyword>
<dbReference type="GO" id="GO:0009734">
    <property type="term" value="P:auxin-activated signaling pathway"/>
    <property type="evidence" value="ECO:0007669"/>
    <property type="project" value="UniProtKB-UniRule"/>
</dbReference>
<comment type="function">
    <text evidence="1 10">Aux/IAA proteins are short-lived transcriptional factors that function as repressors of early auxin response genes at low auxin concentrations.</text>
</comment>
<dbReference type="AlphaFoldDB" id="A0AAQ3Q2P8"/>
<keyword evidence="7 10" id="KW-0804">Transcription</keyword>
<keyword evidence="8 10" id="KW-0539">Nucleus</keyword>
<name>A0AAQ3Q2P8_9LILI</name>
<gene>
    <name evidence="12" type="ORF">Cni_G02761</name>
</gene>
<keyword evidence="9 10" id="KW-0927">Auxin signaling pathway</keyword>
<evidence type="ECO:0000256" key="4">
    <source>
        <dbReference type="ARBA" id="ARBA00011726"/>
    </source>
</evidence>
<dbReference type="Gene3D" id="3.10.20.90">
    <property type="entry name" value="Phosphatidylinositol 3-kinase Catalytic Subunit, Chain A, domain 1"/>
    <property type="match status" value="1"/>
</dbReference>
<dbReference type="PROSITE" id="PS51745">
    <property type="entry name" value="PB1"/>
    <property type="match status" value="1"/>
</dbReference>
<evidence type="ECO:0000256" key="2">
    <source>
        <dbReference type="ARBA" id="ARBA00004123"/>
    </source>
</evidence>
<dbReference type="InterPro" id="IPR003311">
    <property type="entry name" value="AUX_IAA"/>
</dbReference>
<evidence type="ECO:0000313" key="12">
    <source>
        <dbReference type="EMBL" id="WOK94059.1"/>
    </source>
</evidence>
<evidence type="ECO:0000256" key="8">
    <source>
        <dbReference type="ARBA" id="ARBA00023242"/>
    </source>
</evidence>
<dbReference type="InterPro" id="IPR053793">
    <property type="entry name" value="PB1-like"/>
</dbReference>
<evidence type="ECO:0000256" key="10">
    <source>
        <dbReference type="RuleBase" id="RU004549"/>
    </source>
</evidence>
<evidence type="ECO:0000256" key="5">
    <source>
        <dbReference type="ARBA" id="ARBA00022491"/>
    </source>
</evidence>
<reference evidence="12 13" key="1">
    <citation type="submission" date="2023-10" db="EMBL/GenBank/DDBJ databases">
        <title>Chromosome-scale genome assembly provides insights into flower coloration mechanisms of Canna indica.</title>
        <authorList>
            <person name="Li C."/>
        </authorList>
    </citation>
    <scope>NUCLEOTIDE SEQUENCE [LARGE SCALE GENOMIC DNA]</scope>
    <source>
        <tissue evidence="12">Flower</tissue>
    </source>
</reference>
<keyword evidence="13" id="KW-1185">Reference proteome</keyword>
<sequence length="140" mass="15678">MSRHDLHQEAQKRFCSSSKNLLTLSTAMDDGMTSMVIPPVTVVLEGRSICHRIHLNQHSGYQSLAKSLRRMFVEVDEGGENGEQGLNLSNAVPGYVVAYEDMEDDLLLVGDLDWNDFVRVVKRIRIIPAKTSRAKHPGTE</sequence>
<evidence type="ECO:0000313" key="13">
    <source>
        <dbReference type="Proteomes" id="UP001327560"/>
    </source>
</evidence>
<evidence type="ECO:0000259" key="11">
    <source>
        <dbReference type="PROSITE" id="PS51745"/>
    </source>
</evidence>
<evidence type="ECO:0000256" key="9">
    <source>
        <dbReference type="ARBA" id="ARBA00023294"/>
    </source>
</evidence>
<evidence type="ECO:0000256" key="6">
    <source>
        <dbReference type="ARBA" id="ARBA00023015"/>
    </source>
</evidence>
<evidence type="ECO:0000256" key="3">
    <source>
        <dbReference type="ARBA" id="ARBA00006728"/>
    </source>
</evidence>
<dbReference type="InterPro" id="IPR033389">
    <property type="entry name" value="AUX/IAA_dom"/>
</dbReference>
<dbReference type="Proteomes" id="UP001327560">
    <property type="component" value="Chromosome 1"/>
</dbReference>
<feature type="domain" description="PB1" evidence="11">
    <location>
        <begin position="37"/>
        <end position="131"/>
    </location>
</feature>
<keyword evidence="6 10" id="KW-0805">Transcription regulation</keyword>
<dbReference type="PANTHER" id="PTHR31734:SF7">
    <property type="entry name" value="AUXIN-RESPONSIVE PROTEIN IAA33"/>
    <property type="match status" value="1"/>
</dbReference>
<accession>A0AAQ3Q2P8</accession>
<dbReference type="PANTHER" id="PTHR31734">
    <property type="entry name" value="AUXIN-RESPONSIVE PROTEIN IAA17"/>
    <property type="match status" value="1"/>
</dbReference>
<comment type="subcellular location">
    <subcellularLocation>
        <location evidence="2 10">Nucleus</location>
    </subcellularLocation>
</comment>
<evidence type="ECO:0000256" key="1">
    <source>
        <dbReference type="ARBA" id="ARBA00002159"/>
    </source>
</evidence>
<protein>
    <recommendedName>
        <fullName evidence="10">Auxin-responsive protein</fullName>
    </recommendedName>
</protein>
<comment type="similarity">
    <text evidence="3 10">Belongs to the Aux/IAA family.</text>
</comment>
<dbReference type="Pfam" id="PF02309">
    <property type="entry name" value="AUX_IAA"/>
    <property type="match status" value="1"/>
</dbReference>
<comment type="subunit">
    <text evidence="4 10">Homodimers and heterodimers.</text>
</comment>
<organism evidence="12 13">
    <name type="scientific">Canna indica</name>
    <name type="common">Indian-shot</name>
    <dbReference type="NCBI Taxonomy" id="4628"/>
    <lineage>
        <taxon>Eukaryota</taxon>
        <taxon>Viridiplantae</taxon>
        <taxon>Streptophyta</taxon>
        <taxon>Embryophyta</taxon>
        <taxon>Tracheophyta</taxon>
        <taxon>Spermatophyta</taxon>
        <taxon>Magnoliopsida</taxon>
        <taxon>Liliopsida</taxon>
        <taxon>Zingiberales</taxon>
        <taxon>Cannaceae</taxon>
        <taxon>Canna</taxon>
    </lineage>
</organism>
<evidence type="ECO:0000256" key="7">
    <source>
        <dbReference type="ARBA" id="ARBA00023163"/>
    </source>
</evidence>
<proteinExistence type="inferred from homology"/>
<dbReference type="EMBL" id="CP136890">
    <property type="protein sequence ID" value="WOK94059.1"/>
    <property type="molecule type" value="Genomic_DNA"/>
</dbReference>
<dbReference type="GO" id="GO:0005634">
    <property type="term" value="C:nucleus"/>
    <property type="evidence" value="ECO:0007669"/>
    <property type="project" value="UniProtKB-SubCell"/>
</dbReference>